<dbReference type="EMBL" id="CP063453">
    <property type="protein sequence ID" value="QOW01909.1"/>
    <property type="molecule type" value="Genomic_DNA"/>
</dbReference>
<name>A0A7M2XVX2_9NOCA</name>
<organism evidence="2 3">
    <name type="scientific">Rhodococcus pyridinivorans</name>
    <dbReference type="NCBI Taxonomy" id="103816"/>
    <lineage>
        <taxon>Bacteria</taxon>
        <taxon>Bacillati</taxon>
        <taxon>Actinomycetota</taxon>
        <taxon>Actinomycetes</taxon>
        <taxon>Mycobacteriales</taxon>
        <taxon>Nocardiaceae</taxon>
        <taxon>Rhodococcus</taxon>
    </lineage>
</organism>
<accession>A0A7M2XVX2</accession>
<feature type="region of interest" description="Disordered" evidence="1">
    <location>
        <begin position="36"/>
        <end position="73"/>
    </location>
</feature>
<dbReference type="Proteomes" id="UP000593818">
    <property type="component" value="Plasmid pSID"/>
</dbReference>
<feature type="compositionally biased region" description="Polar residues" evidence="1">
    <location>
        <begin position="40"/>
        <end position="51"/>
    </location>
</feature>
<dbReference type="RefSeq" id="WP_138845929.1">
    <property type="nucleotide sequence ID" value="NZ_CP040720.1"/>
</dbReference>
<proteinExistence type="predicted"/>
<keyword evidence="2" id="KW-0614">Plasmid</keyword>
<dbReference type="GeneID" id="86868539"/>
<protein>
    <submittedName>
        <fullName evidence="2">Uncharacterized protein</fullName>
    </submittedName>
</protein>
<gene>
    <name evidence="2" type="ORF">INP59_27525</name>
</gene>
<reference evidence="2 3" key="1">
    <citation type="submission" date="2020-10" db="EMBL/GenBank/DDBJ databases">
        <title>Whole genome sequence of oil-degrading bacteria Rhodococcus pyridinivorans strain 5Ap.</title>
        <authorList>
            <person name="Akhremchuk A.E."/>
            <person name="Valentovich L.N."/>
            <person name="Charniauskaya M.I."/>
            <person name="Bukliarevich H.A."/>
            <person name="Titok M.A."/>
        </authorList>
    </citation>
    <scope>NUCLEOTIDE SEQUENCE [LARGE SCALE GENOMIC DNA]</scope>
    <source>
        <strain evidence="2 3">5Ap</strain>
        <plasmid evidence="2 3">pSID</plasmid>
    </source>
</reference>
<geneLocation type="plasmid" evidence="2 3">
    <name>pSID</name>
</geneLocation>
<evidence type="ECO:0000313" key="3">
    <source>
        <dbReference type="Proteomes" id="UP000593818"/>
    </source>
</evidence>
<evidence type="ECO:0000313" key="2">
    <source>
        <dbReference type="EMBL" id="QOW01909.1"/>
    </source>
</evidence>
<evidence type="ECO:0000256" key="1">
    <source>
        <dbReference type="SAM" id="MobiDB-lite"/>
    </source>
</evidence>
<keyword evidence="3" id="KW-1185">Reference proteome</keyword>
<sequence length="295" mass="32232">MTHFSAQDLLDSGARVICPGCNWLVVAGPACRKCGRSLTRDTATPTRSAPRTSDRQRPPASKTTTADDHRGDAVLTDAALGGMTGRIDRTIWLVVHGDPKSQGSMVAVAPGRVKASDPTMYAWRDNITGEALRELGVQWRPIDGPALIDVAFTMPFPRSFEDQTSRITPVVAGELPRIPAMQPPDRDKLLRAVQDALSPNDRANKGGKATQAFDKRFKLAVDDSRFVYGAEAKTYARPGHTHAWALDRPGAVIRVRMIDAPGTHFPEPTLRDPGPLPAQIRTMHERLLHRTGALR</sequence>
<dbReference type="AlphaFoldDB" id="A0A7M2XVX2"/>